<keyword evidence="2" id="KW-0804">Transcription</keyword>
<keyword evidence="1" id="KW-0805">Transcription regulation</keyword>
<feature type="compositionally biased region" description="Low complexity" evidence="3">
    <location>
        <begin position="131"/>
        <end position="146"/>
    </location>
</feature>
<protein>
    <submittedName>
        <fullName evidence="5">Zf-HC2 domain-containing protein</fullName>
    </submittedName>
</protein>
<evidence type="ECO:0000256" key="2">
    <source>
        <dbReference type="ARBA" id="ARBA00023163"/>
    </source>
</evidence>
<dbReference type="InterPro" id="IPR027383">
    <property type="entry name" value="Znf_put"/>
</dbReference>
<dbReference type="Pfam" id="PF13490">
    <property type="entry name" value="zf-HC2"/>
    <property type="match status" value="1"/>
</dbReference>
<dbReference type="OrthoDB" id="4350643at2"/>
<comment type="caution">
    <text evidence="5">The sequence shown here is derived from an EMBL/GenBank/DDBJ whole genome shotgun (WGS) entry which is preliminary data.</text>
</comment>
<organism evidence="5 6">
    <name type="scientific">Streptomyces mobaraensis</name>
    <name type="common">Streptoverticillium mobaraense</name>
    <dbReference type="NCBI Taxonomy" id="35621"/>
    <lineage>
        <taxon>Bacteria</taxon>
        <taxon>Bacillati</taxon>
        <taxon>Actinomycetota</taxon>
        <taxon>Actinomycetes</taxon>
        <taxon>Kitasatosporales</taxon>
        <taxon>Streptomycetaceae</taxon>
        <taxon>Streptomyces</taxon>
    </lineage>
</organism>
<gene>
    <name evidence="5" type="ORF">FRZ00_09050</name>
</gene>
<evidence type="ECO:0000259" key="4">
    <source>
        <dbReference type="Pfam" id="PF13490"/>
    </source>
</evidence>
<feature type="region of interest" description="Disordered" evidence="3">
    <location>
        <begin position="108"/>
        <end position="153"/>
    </location>
</feature>
<dbReference type="Gene3D" id="1.10.10.1320">
    <property type="entry name" value="Anti-sigma factor, zinc-finger domain"/>
    <property type="match status" value="1"/>
</dbReference>
<dbReference type="Proteomes" id="UP000327000">
    <property type="component" value="Unassembled WGS sequence"/>
</dbReference>
<proteinExistence type="predicted"/>
<dbReference type="EMBL" id="VOKX01000014">
    <property type="protein sequence ID" value="KAB7848441.1"/>
    <property type="molecule type" value="Genomic_DNA"/>
</dbReference>
<dbReference type="RefSeq" id="WP_152263058.1">
    <property type="nucleotide sequence ID" value="NZ_VOKX01000014.1"/>
</dbReference>
<dbReference type="InterPro" id="IPR041916">
    <property type="entry name" value="Anti_sigma_zinc_sf"/>
</dbReference>
<evidence type="ECO:0000256" key="1">
    <source>
        <dbReference type="ARBA" id="ARBA00023015"/>
    </source>
</evidence>
<accession>A0A5N5WC36</accession>
<evidence type="ECO:0000256" key="3">
    <source>
        <dbReference type="SAM" id="MobiDB-lite"/>
    </source>
</evidence>
<reference evidence="5 6" key="1">
    <citation type="journal article" date="2019" name="Microb. Cell Fact.">
        <title>Exploring novel herbicidin analogues by transcriptional regulator overexpression and MS/MS molecular networking.</title>
        <authorList>
            <person name="Shi Y."/>
            <person name="Gu R."/>
            <person name="Li Y."/>
            <person name="Wang X."/>
            <person name="Ren W."/>
            <person name="Li X."/>
            <person name="Wang L."/>
            <person name="Xie Y."/>
            <person name="Hong B."/>
        </authorList>
    </citation>
    <scope>NUCLEOTIDE SEQUENCE [LARGE SCALE GENOMIC DNA]</scope>
    <source>
        <strain evidence="5 6">US-43</strain>
    </source>
</reference>
<dbReference type="AlphaFoldDB" id="A0A5N5WC36"/>
<feature type="compositionally biased region" description="Basic and acidic residues" evidence="3">
    <location>
        <begin position="112"/>
        <end position="125"/>
    </location>
</feature>
<evidence type="ECO:0000313" key="5">
    <source>
        <dbReference type="EMBL" id="KAB7848441.1"/>
    </source>
</evidence>
<name>A0A5N5WC36_STRMB</name>
<feature type="domain" description="Putative zinc-finger" evidence="4">
    <location>
        <begin position="16"/>
        <end position="42"/>
    </location>
</feature>
<keyword evidence="6" id="KW-1185">Reference proteome</keyword>
<evidence type="ECO:0000313" key="6">
    <source>
        <dbReference type="Proteomes" id="UP000327000"/>
    </source>
</evidence>
<sequence length="307" mass="31990">MTSTTDTDGHPEVSEISALAEGVLSPARSADLREHLADCAVCDDVRASLDEIRELLGTLPGPARMPADVAGRIDAALAAEALLDATAPQEAVATVSRETAAAAITGPVSRETSYEPTHDVERLVSRETPAGERPAGRPRGAVGPGRQSPTRGQRWRRTLLGTACAAAAIGVGSFLIQGAGDDGGDRATPQTDASPVAVAELKTRVHDALSNLKPAETRGMRAQDGAETYQGSSEGSAPFCVREGIGRPDRALAVRQERFTGTDTYLVIYPYSRDAALVDVYVVAADCVVTSSGSPGKVLARETVSRS</sequence>